<name>A0A5J5ELT6_9PEZI</name>
<keyword evidence="2" id="KW-0285">Flavoprotein</keyword>
<comment type="caution">
    <text evidence="7">The sequence shown here is derived from an EMBL/GenBank/DDBJ whole genome shotgun (WGS) entry which is preliminary data.</text>
</comment>
<dbReference type="EMBL" id="VXIS01000231">
    <property type="protein sequence ID" value="KAA8896007.1"/>
    <property type="molecule type" value="Genomic_DNA"/>
</dbReference>
<dbReference type="Gene3D" id="3.30.465.10">
    <property type="match status" value="1"/>
</dbReference>
<evidence type="ECO:0000256" key="4">
    <source>
        <dbReference type="ARBA" id="ARBA00023002"/>
    </source>
</evidence>
<dbReference type="SUPFAM" id="SSF56176">
    <property type="entry name" value="FAD-binding/transporter-associated domain-like"/>
    <property type="match status" value="1"/>
</dbReference>
<dbReference type="Pfam" id="PF01565">
    <property type="entry name" value="FAD_binding_4"/>
    <property type="match status" value="1"/>
</dbReference>
<dbReference type="InParanoid" id="A0A5J5ELT6"/>
<evidence type="ECO:0000259" key="6">
    <source>
        <dbReference type="PROSITE" id="PS51387"/>
    </source>
</evidence>
<dbReference type="GO" id="GO:0071949">
    <property type="term" value="F:FAD binding"/>
    <property type="evidence" value="ECO:0007669"/>
    <property type="project" value="InterPro"/>
</dbReference>
<evidence type="ECO:0000313" key="7">
    <source>
        <dbReference type="EMBL" id="KAA8896007.1"/>
    </source>
</evidence>
<accession>A0A5J5ELT6</accession>
<keyword evidence="3" id="KW-0274">FAD</keyword>
<feature type="domain" description="FAD-binding PCMH-type" evidence="6">
    <location>
        <begin position="59"/>
        <end position="230"/>
    </location>
</feature>
<proteinExistence type="inferred from homology"/>
<evidence type="ECO:0000313" key="8">
    <source>
        <dbReference type="Proteomes" id="UP000326924"/>
    </source>
</evidence>
<dbReference type="PROSITE" id="PS51387">
    <property type="entry name" value="FAD_PCMH"/>
    <property type="match status" value="1"/>
</dbReference>
<evidence type="ECO:0000256" key="5">
    <source>
        <dbReference type="SAM" id="SignalP"/>
    </source>
</evidence>
<dbReference type="OrthoDB" id="2151789at2759"/>
<dbReference type="GO" id="GO:0016491">
    <property type="term" value="F:oxidoreductase activity"/>
    <property type="evidence" value="ECO:0007669"/>
    <property type="project" value="UniProtKB-KW"/>
</dbReference>
<dbReference type="PANTHER" id="PTHR42973">
    <property type="entry name" value="BINDING OXIDOREDUCTASE, PUTATIVE (AFU_ORTHOLOGUE AFUA_1G17690)-RELATED"/>
    <property type="match status" value="1"/>
</dbReference>
<organism evidence="7 8">
    <name type="scientific">Sphaerosporella brunnea</name>
    <dbReference type="NCBI Taxonomy" id="1250544"/>
    <lineage>
        <taxon>Eukaryota</taxon>
        <taxon>Fungi</taxon>
        <taxon>Dikarya</taxon>
        <taxon>Ascomycota</taxon>
        <taxon>Pezizomycotina</taxon>
        <taxon>Pezizomycetes</taxon>
        <taxon>Pezizales</taxon>
        <taxon>Pyronemataceae</taxon>
        <taxon>Sphaerosporella</taxon>
    </lineage>
</organism>
<keyword evidence="5" id="KW-0732">Signal</keyword>
<dbReference type="InterPro" id="IPR036318">
    <property type="entry name" value="FAD-bd_PCMH-like_sf"/>
</dbReference>
<evidence type="ECO:0000256" key="3">
    <source>
        <dbReference type="ARBA" id="ARBA00022827"/>
    </source>
</evidence>
<dbReference type="Proteomes" id="UP000326924">
    <property type="component" value="Unassembled WGS sequence"/>
</dbReference>
<reference evidence="7 8" key="1">
    <citation type="submission" date="2019-09" db="EMBL/GenBank/DDBJ databases">
        <title>Draft genome of the ectomycorrhizal ascomycete Sphaerosporella brunnea.</title>
        <authorList>
            <consortium name="DOE Joint Genome Institute"/>
            <person name="Benucci G.M."/>
            <person name="Marozzi G."/>
            <person name="Antonielli L."/>
            <person name="Sanchez S."/>
            <person name="Marco P."/>
            <person name="Wang X."/>
            <person name="Falini L.B."/>
            <person name="Barry K."/>
            <person name="Haridas S."/>
            <person name="Lipzen A."/>
            <person name="Labutti K."/>
            <person name="Grigoriev I.V."/>
            <person name="Murat C."/>
            <person name="Martin F."/>
            <person name="Albertini E."/>
            <person name="Donnini D."/>
            <person name="Bonito G."/>
        </authorList>
    </citation>
    <scope>NUCLEOTIDE SEQUENCE [LARGE SCALE GENOMIC DNA]</scope>
    <source>
        <strain evidence="7 8">Sb_GMNB300</strain>
    </source>
</reference>
<dbReference type="InterPro" id="IPR016169">
    <property type="entry name" value="FAD-bd_PCMH_sub2"/>
</dbReference>
<protein>
    <recommendedName>
        <fullName evidence="6">FAD-binding PCMH-type domain-containing protein</fullName>
    </recommendedName>
</protein>
<evidence type="ECO:0000256" key="2">
    <source>
        <dbReference type="ARBA" id="ARBA00022630"/>
    </source>
</evidence>
<comment type="similarity">
    <text evidence="1">Belongs to the oxygen-dependent FAD-linked oxidoreductase family.</text>
</comment>
<evidence type="ECO:0000256" key="1">
    <source>
        <dbReference type="ARBA" id="ARBA00005466"/>
    </source>
</evidence>
<feature type="chain" id="PRO_5023888176" description="FAD-binding PCMH-type domain-containing protein" evidence="5">
    <location>
        <begin position="23"/>
        <end position="447"/>
    </location>
</feature>
<dbReference type="AlphaFoldDB" id="A0A5J5ELT6"/>
<dbReference type="PANTHER" id="PTHR42973:SF13">
    <property type="entry name" value="FAD-BINDING PCMH-TYPE DOMAIN-CONTAINING PROTEIN"/>
    <property type="match status" value="1"/>
</dbReference>
<gene>
    <name evidence="7" type="ORF">FN846DRAFT_966937</name>
</gene>
<sequence>MGITKFITAVAVVAAALSQAQTVDITGACKALSEAYPRDTTFPHTSAYDSLNVYFVNTTVQTPKCIFTPRSANAAAFAIRTFTSHKTIFAIRSGGHNWNSGFSSTSSGVLLDLLYLNEITYRANSKTVKIGTGNTWGTVYKALEAYGVTVPGGRASPVGVGGLSLGGGLNFYLYEYGFTCDNIVEYEVVTASGKIITVTKQQHPDLFLALKGSGAPFALVTSFTFKAIPAGKIWGGSVYGGASTVEKSLEAVAEFMAPGGGIEDLNTHLISVVALQNSSGTISANVLFYRDDVSTVPKAYENLVASAKGEELANTLSSGRTIADLTTEIGGSSAAPGPRQRLVPWTVKDPDAGTLKELNDIFHKASSPLLPKVAGFTATVTMIPLGYQAAKGKNVIGLEKGVNYLVMSLLVGWTEEKDDLLVRAAVWECYERITEYFKKSGKLGRWM</sequence>
<dbReference type="InterPro" id="IPR006094">
    <property type="entry name" value="Oxid_FAD_bind_N"/>
</dbReference>
<dbReference type="InterPro" id="IPR016166">
    <property type="entry name" value="FAD-bd_PCMH"/>
</dbReference>
<dbReference type="InterPro" id="IPR050416">
    <property type="entry name" value="FAD-linked_Oxidoreductase"/>
</dbReference>
<feature type="signal peptide" evidence="5">
    <location>
        <begin position="1"/>
        <end position="22"/>
    </location>
</feature>
<keyword evidence="8" id="KW-1185">Reference proteome</keyword>
<keyword evidence="4" id="KW-0560">Oxidoreductase</keyword>